<reference evidence="1 2" key="1">
    <citation type="submission" date="2019-03" db="EMBL/GenBank/DDBJ databases">
        <title>Single cell metagenomics reveals metabolic interactions within the superorganism composed of flagellate Streblomastix strix and complex community of Bacteroidetes bacteria on its surface.</title>
        <authorList>
            <person name="Treitli S.C."/>
            <person name="Kolisko M."/>
            <person name="Husnik F."/>
            <person name="Keeling P."/>
            <person name="Hampl V."/>
        </authorList>
    </citation>
    <scope>NUCLEOTIDE SEQUENCE [LARGE SCALE GENOMIC DNA]</scope>
    <source>
        <strain evidence="1">ST1C</strain>
    </source>
</reference>
<evidence type="ECO:0000313" key="1">
    <source>
        <dbReference type="EMBL" id="KAA6385140.1"/>
    </source>
</evidence>
<accession>A0A5J4VRV3</accession>
<organism evidence="1 2">
    <name type="scientific">Streblomastix strix</name>
    <dbReference type="NCBI Taxonomy" id="222440"/>
    <lineage>
        <taxon>Eukaryota</taxon>
        <taxon>Metamonada</taxon>
        <taxon>Preaxostyla</taxon>
        <taxon>Oxymonadida</taxon>
        <taxon>Streblomastigidae</taxon>
        <taxon>Streblomastix</taxon>
    </lineage>
</organism>
<dbReference type="Proteomes" id="UP000324800">
    <property type="component" value="Unassembled WGS sequence"/>
</dbReference>
<proteinExistence type="predicted"/>
<gene>
    <name evidence="1" type="ORF">EZS28_019332</name>
</gene>
<dbReference type="AlphaFoldDB" id="A0A5J4VRV3"/>
<evidence type="ECO:0000313" key="2">
    <source>
        <dbReference type="Proteomes" id="UP000324800"/>
    </source>
</evidence>
<sequence length="194" mass="21942">MEVPSEYNIIGGLLGLGPDILLEILSELRLIPNVVQFLGYIIVIINKDPEDVEFIDIDGVQKKINKKKDEWNTISLVQALDNGIWTMDAMFQNARGYGVAIGIVRDSYDIPANAFYAYKTNTDHIAAFCGGNCNFPVWYKGKGTDGNAKFDDNQIWRLEFDSFKGTLILFIDNVQQPVYFSGIKEKVHLVQFDH</sequence>
<comment type="caution">
    <text evidence="1">The sequence shown here is derived from an EMBL/GenBank/DDBJ whole genome shotgun (WGS) entry which is preliminary data.</text>
</comment>
<name>A0A5J4VRV3_9EUKA</name>
<dbReference type="EMBL" id="SNRW01005399">
    <property type="protein sequence ID" value="KAA6385140.1"/>
    <property type="molecule type" value="Genomic_DNA"/>
</dbReference>
<protein>
    <submittedName>
        <fullName evidence="1">Uncharacterized protein</fullName>
    </submittedName>
</protein>